<dbReference type="Proteomes" id="UP000578077">
    <property type="component" value="Unassembled WGS sequence"/>
</dbReference>
<comment type="caution">
    <text evidence="2">The sequence shown here is derived from an EMBL/GenBank/DDBJ whole genome shotgun (WGS) entry which is preliminary data.</text>
</comment>
<evidence type="ECO:0000313" key="2">
    <source>
        <dbReference type="EMBL" id="MBB5998406.1"/>
    </source>
</evidence>
<gene>
    <name evidence="2" type="ORF">HNR25_002157</name>
</gene>
<dbReference type="Pfam" id="PF01381">
    <property type="entry name" value="HTH_3"/>
    <property type="match status" value="1"/>
</dbReference>
<name>A0A841E5W7_9ACTN</name>
<protein>
    <submittedName>
        <fullName evidence="2">Transcriptional regulator with XRE-family HTH domain</fullName>
    </submittedName>
</protein>
<sequence>MSQKELASAALLSQTMISGLERGEKSTRVEHIARIDDALNTNAALAQRWSSLQNYSGVPDWFSDIVLLEQEATGIKMFHMSVFPGLLQTEDYARAVVQTGRPWYPKADVDRLVTSRVKRREVLSKSERPLLWAVVDEDVVRRTVGGPEITFEQLGYVLELVESQLVQLQVIPDESRLKPGFDGAFRIMTFRDRPAAVYAEHVTGGEPVHDADKVEECHMLFGALQAEALPLAASTDLVRKARGDLYA</sequence>
<feature type="domain" description="HTH cro/C1-type" evidence="1">
    <location>
        <begin position="1"/>
        <end position="46"/>
    </location>
</feature>
<dbReference type="InterPro" id="IPR010982">
    <property type="entry name" value="Lambda_DNA-bd_dom_sf"/>
</dbReference>
<dbReference type="SUPFAM" id="SSF47413">
    <property type="entry name" value="lambda repressor-like DNA-binding domains"/>
    <property type="match status" value="1"/>
</dbReference>
<dbReference type="AlphaFoldDB" id="A0A841E5W7"/>
<dbReference type="GO" id="GO:0003677">
    <property type="term" value="F:DNA binding"/>
    <property type="evidence" value="ECO:0007669"/>
    <property type="project" value="InterPro"/>
</dbReference>
<dbReference type="InterPro" id="IPR001387">
    <property type="entry name" value="Cro/C1-type_HTH"/>
</dbReference>
<dbReference type="InterPro" id="IPR043917">
    <property type="entry name" value="DUF5753"/>
</dbReference>
<keyword evidence="3" id="KW-1185">Reference proteome</keyword>
<dbReference type="EMBL" id="JACHLY010000001">
    <property type="protein sequence ID" value="MBB5998406.1"/>
    <property type="molecule type" value="Genomic_DNA"/>
</dbReference>
<proteinExistence type="predicted"/>
<reference evidence="2 3" key="1">
    <citation type="submission" date="2020-08" db="EMBL/GenBank/DDBJ databases">
        <title>Sequencing the genomes of 1000 actinobacteria strains.</title>
        <authorList>
            <person name="Klenk H.-P."/>
        </authorList>
    </citation>
    <scope>NUCLEOTIDE SEQUENCE [LARGE SCALE GENOMIC DNA]</scope>
    <source>
        <strain evidence="2 3">DSM 44593</strain>
    </source>
</reference>
<dbReference type="Pfam" id="PF19054">
    <property type="entry name" value="DUF5753"/>
    <property type="match status" value="1"/>
</dbReference>
<dbReference type="CDD" id="cd00093">
    <property type="entry name" value="HTH_XRE"/>
    <property type="match status" value="1"/>
</dbReference>
<dbReference type="Gene3D" id="1.10.260.40">
    <property type="entry name" value="lambda repressor-like DNA-binding domains"/>
    <property type="match status" value="1"/>
</dbReference>
<evidence type="ECO:0000313" key="3">
    <source>
        <dbReference type="Proteomes" id="UP000578077"/>
    </source>
</evidence>
<evidence type="ECO:0000259" key="1">
    <source>
        <dbReference type="PROSITE" id="PS50943"/>
    </source>
</evidence>
<organism evidence="2 3">
    <name type="scientific">Streptomonospora salina</name>
    <dbReference type="NCBI Taxonomy" id="104205"/>
    <lineage>
        <taxon>Bacteria</taxon>
        <taxon>Bacillati</taxon>
        <taxon>Actinomycetota</taxon>
        <taxon>Actinomycetes</taxon>
        <taxon>Streptosporangiales</taxon>
        <taxon>Nocardiopsidaceae</taxon>
        <taxon>Streptomonospora</taxon>
    </lineage>
</organism>
<accession>A0A841E5W7</accession>
<dbReference type="PROSITE" id="PS50943">
    <property type="entry name" value="HTH_CROC1"/>
    <property type="match status" value="1"/>
</dbReference>